<evidence type="ECO:0000313" key="7">
    <source>
        <dbReference type="Proteomes" id="UP001194539"/>
    </source>
</evidence>
<evidence type="ECO:0000256" key="2">
    <source>
        <dbReference type="ARBA" id="ARBA00010973"/>
    </source>
</evidence>
<dbReference type="PANTHER" id="PTHR43123">
    <property type="entry name" value="POLYSACCHARIDE DEACETYLASE-RELATED"/>
    <property type="match status" value="1"/>
</dbReference>
<keyword evidence="7" id="KW-1185">Reference proteome</keyword>
<comment type="caution">
    <text evidence="6">The sequence shown here is derived from an EMBL/GenBank/DDBJ whole genome shotgun (WGS) entry which is preliminary data.</text>
</comment>
<dbReference type="InterPro" id="IPR002509">
    <property type="entry name" value="NODB_dom"/>
</dbReference>
<evidence type="ECO:0000313" key="6">
    <source>
        <dbReference type="EMBL" id="MBH5386433.1"/>
    </source>
</evidence>
<comment type="function">
    <text evidence="1">Is involved in generating a small heat-stable compound (Nod), an acylated oligomer of N-acetylglucosamine, that stimulates mitosis in various plant protoplasts.</text>
</comment>
<evidence type="ECO:0000256" key="3">
    <source>
        <dbReference type="ARBA" id="ARBA00020071"/>
    </source>
</evidence>
<feature type="domain" description="NodB homology" evidence="5">
    <location>
        <begin position="85"/>
        <end position="187"/>
    </location>
</feature>
<gene>
    <name evidence="6" type="ORF">H1B27_09060</name>
</gene>
<dbReference type="Proteomes" id="UP001194539">
    <property type="component" value="Unassembled WGS sequence"/>
</dbReference>
<organism evidence="6 7">
    <name type="scientific">Bradyrhizobium diversitatis</name>
    <dbReference type="NCBI Taxonomy" id="2755406"/>
    <lineage>
        <taxon>Bacteria</taxon>
        <taxon>Pseudomonadati</taxon>
        <taxon>Pseudomonadota</taxon>
        <taxon>Alphaproteobacteria</taxon>
        <taxon>Hyphomicrobiales</taxon>
        <taxon>Nitrobacteraceae</taxon>
        <taxon>Bradyrhizobium</taxon>
    </lineage>
</organism>
<dbReference type="Pfam" id="PF01522">
    <property type="entry name" value="Polysacc_deac_1"/>
    <property type="match status" value="1"/>
</dbReference>
<evidence type="ECO:0000256" key="4">
    <source>
        <dbReference type="ARBA" id="ARBA00032976"/>
    </source>
</evidence>
<name>A0ABS0NZJ1_9BRAD</name>
<proteinExistence type="inferred from homology"/>
<reference evidence="6 7" key="1">
    <citation type="submission" date="2020-07" db="EMBL/GenBank/DDBJ databases">
        <title>Bradyrhizobium diversity isolated from nodules of indigenous legumes of Western Australia.</title>
        <authorList>
            <person name="Klepa M.S."/>
        </authorList>
    </citation>
    <scope>NUCLEOTIDE SEQUENCE [LARGE SCALE GENOMIC DNA]</scope>
    <source>
        <strain evidence="6 7">CNPSo 4019</strain>
    </source>
</reference>
<dbReference type="RefSeq" id="WP_197965807.1">
    <property type="nucleotide sequence ID" value="NZ_JACEGD010000007.1"/>
</dbReference>
<dbReference type="PANTHER" id="PTHR43123:SF4">
    <property type="entry name" value="POLYSACCHARIDE DEACETYLASE"/>
    <property type="match status" value="1"/>
</dbReference>
<dbReference type="InterPro" id="IPR011330">
    <property type="entry name" value="Glyco_hydro/deAcase_b/a-brl"/>
</dbReference>
<evidence type="ECO:0000259" key="5">
    <source>
        <dbReference type="Pfam" id="PF01522"/>
    </source>
</evidence>
<dbReference type="SUPFAM" id="SSF88713">
    <property type="entry name" value="Glycoside hydrolase/deacetylase"/>
    <property type="match status" value="1"/>
</dbReference>
<sequence>MSTKPERGMDHDLYAYSPIGGRAHIHGQESGTLYVYILLYLEYWAFDRGPDAYPDPRFAAEYGSYFPEFRTWSYREYGNRVGIYRILKLFDRERIKPAVPVNAFVTQIHPELVDEIKRRGWEIIAHGLSADRMITSRMTLDEERNEIFRTRDLLTAAFGCQPRGWLGQDFGGTARTSEILTQAGFTYTLDWANDELPYRQTGSNGLYAVPAFPDFDDVEALWLRRLPLERFTSLISEAVNRIEHEEAWGRILGVGVHPWVFGASHRIKYLSAILASLKEHPKIKIVTPGAVIDGLAAPNDNHRNR</sequence>
<protein>
    <recommendedName>
        <fullName evidence="3">Chitooligosaccharide deacetylase</fullName>
    </recommendedName>
    <alternativeName>
        <fullName evidence="4">Nodulation protein B</fullName>
    </alternativeName>
</protein>
<dbReference type="Gene3D" id="3.20.20.370">
    <property type="entry name" value="Glycoside hydrolase/deacetylase"/>
    <property type="match status" value="1"/>
</dbReference>
<evidence type="ECO:0000256" key="1">
    <source>
        <dbReference type="ARBA" id="ARBA00003236"/>
    </source>
</evidence>
<accession>A0ABS0NZJ1</accession>
<dbReference type="EMBL" id="JACEGD010000007">
    <property type="protein sequence ID" value="MBH5386433.1"/>
    <property type="molecule type" value="Genomic_DNA"/>
</dbReference>
<comment type="similarity">
    <text evidence="2">Belongs to the polysaccharide deacetylase family.</text>
</comment>